<sequence length="182" mass="21650">MAEVVPECISFAWAYKPRRVIMPILRKRHFALAVFSRESQDGSVQVHVMDSEMDHNYVMITPEEAFQFSSFYFEGVKTSDVKLEKGSKKFRSKVIYMLCKKENEYTYYKDIWKVMLKVCSMLEIAMQHFENNKILVWIREIKVAAVLDRNTDVFSFAHWMGDSKTKHYNMEFILKSIKSWRS</sequence>
<dbReference type="AlphaFoldDB" id="E3MII6"/>
<name>E3MII6_CAERE</name>
<accession>E3MII6</accession>
<gene>
    <name evidence="1" type="ORF">CRE_02379</name>
</gene>
<proteinExistence type="predicted"/>
<keyword evidence="2" id="KW-1185">Reference proteome</keyword>
<organism evidence="2">
    <name type="scientific">Caenorhabditis remanei</name>
    <name type="common">Caenorhabditis vulgaris</name>
    <dbReference type="NCBI Taxonomy" id="31234"/>
    <lineage>
        <taxon>Eukaryota</taxon>
        <taxon>Metazoa</taxon>
        <taxon>Ecdysozoa</taxon>
        <taxon>Nematoda</taxon>
        <taxon>Chromadorea</taxon>
        <taxon>Rhabditida</taxon>
        <taxon>Rhabditina</taxon>
        <taxon>Rhabditomorpha</taxon>
        <taxon>Rhabditoidea</taxon>
        <taxon>Rhabditidae</taxon>
        <taxon>Peloderinae</taxon>
        <taxon>Caenorhabditis</taxon>
    </lineage>
</organism>
<evidence type="ECO:0000313" key="1">
    <source>
        <dbReference type="EMBL" id="EFP02561.1"/>
    </source>
</evidence>
<dbReference type="HOGENOM" id="CLU_1483314_0_0_1"/>
<reference evidence="1" key="1">
    <citation type="submission" date="2007-07" db="EMBL/GenBank/DDBJ databases">
        <title>PCAP assembly of the Caenorhabditis remanei genome.</title>
        <authorList>
            <consortium name="The Caenorhabditis remanei Sequencing Consortium"/>
            <person name="Wilson R.K."/>
        </authorList>
    </citation>
    <scope>NUCLEOTIDE SEQUENCE [LARGE SCALE GENOMIC DNA]</scope>
    <source>
        <strain evidence="1">PB4641</strain>
    </source>
</reference>
<dbReference type="InParanoid" id="E3MII6"/>
<dbReference type="EMBL" id="DS268448">
    <property type="protein sequence ID" value="EFP02561.1"/>
    <property type="molecule type" value="Genomic_DNA"/>
</dbReference>
<evidence type="ECO:0000313" key="2">
    <source>
        <dbReference type="Proteomes" id="UP000008281"/>
    </source>
</evidence>
<protein>
    <submittedName>
        <fullName evidence="1">Uncharacterized protein</fullName>
    </submittedName>
</protein>
<dbReference type="Proteomes" id="UP000008281">
    <property type="component" value="Unassembled WGS sequence"/>
</dbReference>